<dbReference type="EC" id="2.7.6.1" evidence="12"/>
<comment type="similarity">
    <text evidence="11 12">Belongs to the ribose-phosphate pyrophosphokinase family. Class I subfamily.</text>
</comment>
<dbReference type="SMART" id="SM01400">
    <property type="entry name" value="Pribosyltran_N"/>
    <property type="match status" value="1"/>
</dbReference>
<dbReference type="InterPro" id="IPR000836">
    <property type="entry name" value="PRTase_dom"/>
</dbReference>
<evidence type="ECO:0000256" key="9">
    <source>
        <dbReference type="ARBA" id="ARBA00049535"/>
    </source>
</evidence>
<dbReference type="UniPathway" id="UPA00087">
    <property type="reaction ID" value="UER00172"/>
</dbReference>
<dbReference type="PANTHER" id="PTHR10210">
    <property type="entry name" value="RIBOSE-PHOSPHATE DIPHOSPHOKINASE FAMILY MEMBER"/>
    <property type="match status" value="1"/>
</dbReference>
<keyword evidence="4 12" id="KW-0545">Nucleotide biosynthesis</keyword>
<dbReference type="GO" id="GO:0016301">
    <property type="term" value="F:kinase activity"/>
    <property type="evidence" value="ECO:0007669"/>
    <property type="project" value="UniProtKB-KW"/>
</dbReference>
<dbReference type="GO" id="GO:0002189">
    <property type="term" value="C:ribose phosphate diphosphokinase complex"/>
    <property type="evidence" value="ECO:0007669"/>
    <property type="project" value="TreeGrafter"/>
</dbReference>
<comment type="pathway">
    <text evidence="1 12">Metabolic intermediate biosynthesis; 5-phospho-alpha-D-ribose 1-diphosphate biosynthesis; 5-phospho-alpha-D-ribose 1-diphosphate from D-ribose 5-phosphate (route I): step 1/1.</text>
</comment>
<evidence type="ECO:0000256" key="10">
    <source>
        <dbReference type="ARBA" id="ARBA00054914"/>
    </source>
</evidence>
<feature type="domain" description="Ribose-phosphate pyrophosphokinase N-terminal" evidence="13">
    <location>
        <begin position="30"/>
        <end position="147"/>
    </location>
</feature>
<dbReference type="FunFam" id="3.40.50.2020:FF:000001">
    <property type="entry name" value="Ribose-phosphate pyrophosphokinase"/>
    <property type="match status" value="1"/>
</dbReference>
<dbReference type="GO" id="GO:0005737">
    <property type="term" value="C:cytoplasm"/>
    <property type="evidence" value="ECO:0007669"/>
    <property type="project" value="UniProtKB-SubCell"/>
</dbReference>
<evidence type="ECO:0000256" key="2">
    <source>
        <dbReference type="ARBA" id="ARBA00022679"/>
    </source>
</evidence>
<feature type="binding site" evidence="12">
    <location>
        <begin position="63"/>
        <end position="65"/>
    </location>
    <ligand>
        <name>ATP</name>
        <dbReference type="ChEBI" id="CHEBI:30616"/>
    </ligand>
</feature>
<keyword evidence="8 12" id="KW-0460">Magnesium</keyword>
<dbReference type="CDD" id="cd06223">
    <property type="entry name" value="PRTases_typeI"/>
    <property type="match status" value="1"/>
</dbReference>
<keyword evidence="6 12" id="KW-0418">Kinase</keyword>
<dbReference type="EMBL" id="LR215729">
    <property type="protein sequence ID" value="VEV97456.1"/>
    <property type="molecule type" value="Genomic_DNA"/>
</dbReference>
<evidence type="ECO:0000256" key="7">
    <source>
        <dbReference type="ARBA" id="ARBA00022840"/>
    </source>
</evidence>
<evidence type="ECO:0000256" key="6">
    <source>
        <dbReference type="ARBA" id="ARBA00022777"/>
    </source>
</evidence>
<dbReference type="GO" id="GO:0009156">
    <property type="term" value="P:ribonucleoside monophosphate biosynthetic process"/>
    <property type="evidence" value="ECO:0007669"/>
    <property type="project" value="InterPro"/>
</dbReference>
<keyword evidence="2 12" id="KW-0808">Transferase</keyword>
<evidence type="ECO:0000256" key="11">
    <source>
        <dbReference type="ARBA" id="ARBA00061444"/>
    </source>
</evidence>
<name>A0A653E601_9PSED</name>
<dbReference type="InterPro" id="IPR029057">
    <property type="entry name" value="PRTase-like"/>
</dbReference>
<comment type="subcellular location">
    <subcellularLocation>
        <location evidence="12">Cytoplasm</location>
    </subcellularLocation>
</comment>
<protein>
    <recommendedName>
        <fullName evidence="12">Ribose-phosphate pyrophosphokinase</fullName>
        <shortName evidence="12">RPPK</shortName>
        <ecNumber evidence="12">2.7.6.1</ecNumber>
    </recommendedName>
    <alternativeName>
        <fullName evidence="12">5-phospho-D-ribosyl alpha-1-diphosphate synthase</fullName>
    </alternativeName>
    <alternativeName>
        <fullName evidence="12">Phosphoribosyl diphosphate synthase</fullName>
    </alternativeName>
    <alternativeName>
        <fullName evidence="12">Phosphoribosyl pyrophosphate synthase</fullName>
        <shortName evidence="12">P-Rib-PP synthase</shortName>
        <shortName evidence="12">PRPP synthase</shortName>
        <shortName evidence="12">PRPPase</shortName>
    </alternativeName>
</protein>
<dbReference type="InterPro" id="IPR037515">
    <property type="entry name" value="Rib-P_diPkinase_bac"/>
</dbReference>
<evidence type="ECO:0000256" key="12">
    <source>
        <dbReference type="HAMAP-Rule" id="MF_00583"/>
    </source>
</evidence>
<keyword evidence="12" id="KW-0963">Cytoplasm</keyword>
<dbReference type="GO" id="GO:0006164">
    <property type="term" value="P:purine nucleotide biosynthetic process"/>
    <property type="evidence" value="ECO:0007669"/>
    <property type="project" value="TreeGrafter"/>
</dbReference>
<dbReference type="Gene3D" id="3.40.50.2020">
    <property type="match status" value="2"/>
</dbReference>
<keyword evidence="3 12" id="KW-0479">Metal-binding</keyword>
<dbReference type="NCBIfam" id="TIGR01251">
    <property type="entry name" value="ribP_PPkin"/>
    <property type="match status" value="1"/>
</dbReference>
<evidence type="ECO:0000256" key="1">
    <source>
        <dbReference type="ARBA" id="ARBA00004996"/>
    </source>
</evidence>
<dbReference type="Pfam" id="PF13793">
    <property type="entry name" value="Pribosyltran_N"/>
    <property type="match status" value="1"/>
</dbReference>
<keyword evidence="7 12" id="KW-0067">ATP-binding</keyword>
<dbReference type="HAMAP" id="MF_00583_B">
    <property type="entry name" value="RibP_PPkinase_B"/>
    <property type="match status" value="1"/>
</dbReference>
<feature type="binding site" evidence="12">
    <location>
        <position position="196"/>
    </location>
    <ligand>
        <name>Mg(2+)</name>
        <dbReference type="ChEBI" id="CHEBI:18420"/>
    </ligand>
</feature>
<dbReference type="NCBIfam" id="NF002320">
    <property type="entry name" value="PRK01259.1"/>
    <property type="match status" value="1"/>
</dbReference>
<organism evidence="14">
    <name type="scientific">Pseudomonas marincola</name>
    <dbReference type="NCBI Taxonomy" id="437900"/>
    <lineage>
        <taxon>Bacteria</taxon>
        <taxon>Pseudomonadati</taxon>
        <taxon>Pseudomonadota</taxon>
        <taxon>Gammaproteobacteria</taxon>
        <taxon>Pseudomonadales</taxon>
        <taxon>Pseudomonadaceae</taxon>
        <taxon>Pseudomonas</taxon>
    </lineage>
</organism>
<dbReference type="SUPFAM" id="SSF53271">
    <property type="entry name" value="PRTase-like"/>
    <property type="match status" value="1"/>
</dbReference>
<gene>
    <name evidence="12 14" type="primary">prs</name>
    <name evidence="14" type="ORF">PMYSY11_2411</name>
</gene>
<dbReference type="InterPro" id="IPR000842">
    <property type="entry name" value="PRib_PP_synth_CS"/>
</dbReference>
<dbReference type="GO" id="GO:0000287">
    <property type="term" value="F:magnesium ion binding"/>
    <property type="evidence" value="ECO:0007669"/>
    <property type="project" value="UniProtKB-UniRule"/>
</dbReference>
<evidence type="ECO:0000256" key="3">
    <source>
        <dbReference type="ARBA" id="ARBA00022723"/>
    </source>
</evidence>
<dbReference type="PANTHER" id="PTHR10210:SF41">
    <property type="entry name" value="RIBOSE-PHOSPHATE PYROPHOSPHOKINASE 1, CHLOROPLASTIC"/>
    <property type="match status" value="1"/>
</dbReference>
<proteinExistence type="inferred from homology"/>
<comment type="catalytic activity">
    <reaction evidence="9 12">
        <text>D-ribose 5-phosphate + ATP = 5-phospho-alpha-D-ribose 1-diphosphate + AMP + H(+)</text>
        <dbReference type="Rhea" id="RHEA:15609"/>
        <dbReference type="ChEBI" id="CHEBI:15378"/>
        <dbReference type="ChEBI" id="CHEBI:30616"/>
        <dbReference type="ChEBI" id="CHEBI:58017"/>
        <dbReference type="ChEBI" id="CHEBI:78346"/>
        <dbReference type="ChEBI" id="CHEBI:456215"/>
        <dbReference type="EC" id="2.7.6.1"/>
    </reaction>
</comment>
<evidence type="ECO:0000256" key="8">
    <source>
        <dbReference type="ARBA" id="ARBA00022842"/>
    </source>
</evidence>
<feature type="binding site" evidence="12">
    <location>
        <position position="221"/>
    </location>
    <ligand>
        <name>D-ribose 5-phosphate</name>
        <dbReference type="ChEBI" id="CHEBI:78346"/>
    </ligand>
</feature>
<dbReference type="InterPro" id="IPR005946">
    <property type="entry name" value="Rib-P_diPkinase"/>
</dbReference>
<feature type="binding site" evidence="12">
    <location>
        <position position="157"/>
    </location>
    <ligand>
        <name>Mg(2+)</name>
        <dbReference type="ChEBI" id="CHEBI:18420"/>
    </ligand>
</feature>
<feature type="binding site" evidence="12">
    <location>
        <position position="245"/>
    </location>
    <ligand>
        <name>D-ribose 5-phosphate</name>
        <dbReference type="ChEBI" id="CHEBI:78346"/>
    </ligand>
</feature>
<feature type="binding site" evidence="12">
    <location>
        <begin position="122"/>
        <end position="123"/>
    </location>
    <ligand>
        <name>ATP</name>
        <dbReference type="ChEBI" id="CHEBI:30616"/>
    </ligand>
</feature>
<sequence>MRWFESSRPCHFLYSSRYTLSRQVLRVSKMMVFTGNANPDLARRIVRQLHIPLGDASVGKFSDGEISIEINENVRGKDVFLIQPTCAPTNDNLMELVVMADAFRRSSATRITAVIPYFGYARQDRRPRSARVAISAKVVADMLTVVGIDRVLTVDLHADQIQGFFDIPVDNIYGSPVLVDDIEDQRFENLMIVSPDIGGVVRARAVAKSLGVDLAIIDKRREKANHSEVMHIIGDVEGRTCILVDDMVDTAGTLCHGAKALKEHGAAKVYAYATHAVLSGRAIENIENSVLDELVVTNTIPLSASAQSCPRIRQLDIGPIVAEAVRRISNEESISAMFR</sequence>
<dbReference type="AlphaFoldDB" id="A0A653E601"/>
<feature type="binding site" evidence="12">
    <location>
        <begin position="249"/>
        <end position="253"/>
    </location>
    <ligand>
        <name>D-ribose 5-phosphate</name>
        <dbReference type="ChEBI" id="CHEBI:78346"/>
    </ligand>
</feature>
<evidence type="ECO:0000256" key="4">
    <source>
        <dbReference type="ARBA" id="ARBA00022727"/>
    </source>
</evidence>
<dbReference type="GO" id="GO:0004749">
    <property type="term" value="F:ribose phosphate diphosphokinase activity"/>
    <property type="evidence" value="ECO:0007669"/>
    <property type="project" value="UniProtKB-UniRule"/>
</dbReference>
<keyword evidence="5 12" id="KW-0547">Nucleotide-binding</keyword>
<dbReference type="PROSITE" id="PS00114">
    <property type="entry name" value="PRPP_SYNTHASE"/>
    <property type="match status" value="1"/>
</dbReference>
<comment type="subunit">
    <text evidence="12">Homohexamer.</text>
</comment>
<accession>A0A653E601</accession>
<evidence type="ECO:0000256" key="5">
    <source>
        <dbReference type="ARBA" id="ARBA00022741"/>
    </source>
</evidence>
<reference evidence="14" key="1">
    <citation type="submission" date="2019-02" db="EMBL/GenBank/DDBJ databases">
        <authorList>
            <consortium name="Genoscope - CEA"/>
            <person name="William W."/>
        </authorList>
    </citation>
    <scope>NUCLEOTIDE SEQUENCE [LARGE SCALE GENOMIC DNA]</scope>
    <source>
        <strain evidence="14">YSy11</strain>
    </source>
</reference>
<comment type="cofactor">
    <cofactor evidence="12">
        <name>Mg(2+)</name>
        <dbReference type="ChEBI" id="CHEBI:18420"/>
    </cofactor>
    <text evidence="12">Binds 2 Mg(2+) ions per subunit.</text>
</comment>
<dbReference type="Pfam" id="PF14572">
    <property type="entry name" value="Pribosyl_synth"/>
    <property type="match status" value="1"/>
</dbReference>
<dbReference type="GO" id="GO:0005524">
    <property type="term" value="F:ATP binding"/>
    <property type="evidence" value="ECO:0007669"/>
    <property type="project" value="UniProtKB-KW"/>
</dbReference>
<evidence type="ECO:0000259" key="13">
    <source>
        <dbReference type="Pfam" id="PF13793"/>
    </source>
</evidence>
<comment type="function">
    <text evidence="10 12">Involved in the biosynthesis of the central metabolite phospho-alpha-D-ribosyl-1-pyrophosphate (PRPP) via the transfer of pyrophosphoryl group from ATP to 1-hydroxyl of ribose-5-phosphate (Rib-5-P).</text>
</comment>
<dbReference type="GO" id="GO:0006015">
    <property type="term" value="P:5-phosphoribose 1-diphosphate biosynthetic process"/>
    <property type="evidence" value="ECO:0007669"/>
    <property type="project" value="UniProtKB-UniRule"/>
</dbReference>
<evidence type="ECO:0000313" key="14">
    <source>
        <dbReference type="EMBL" id="VEV97456.1"/>
    </source>
</evidence>
<dbReference type="InterPro" id="IPR029099">
    <property type="entry name" value="Pribosyltran_N"/>
</dbReference>
<feature type="active site" evidence="12">
    <location>
        <position position="219"/>
    </location>
</feature>